<dbReference type="GO" id="GO:0009279">
    <property type="term" value="C:cell outer membrane"/>
    <property type="evidence" value="ECO:0007669"/>
    <property type="project" value="UniProtKB-SubCell"/>
</dbReference>
<dbReference type="InterPro" id="IPR011990">
    <property type="entry name" value="TPR-like_helical_dom_sf"/>
</dbReference>
<feature type="domain" description="RagB/SusD" evidence="6">
    <location>
        <begin position="296"/>
        <end position="556"/>
    </location>
</feature>
<evidence type="ECO:0000256" key="3">
    <source>
        <dbReference type="ARBA" id="ARBA00022729"/>
    </source>
</evidence>
<evidence type="ECO:0000256" key="5">
    <source>
        <dbReference type="ARBA" id="ARBA00023237"/>
    </source>
</evidence>
<evidence type="ECO:0000259" key="6">
    <source>
        <dbReference type="Pfam" id="PF07980"/>
    </source>
</evidence>
<dbReference type="AlphaFoldDB" id="A0A1G6ZK43"/>
<dbReference type="Gene3D" id="1.25.40.390">
    <property type="match status" value="1"/>
</dbReference>
<sequence>MKKIIVSIFATSIMLFSCKKNFLDLTPTTTISDVAILQDSALFEDYVINRYMGIKIIDKEGEGTLPGFGRAFEYSMWSSNTDESIYNNDDGSWLIQRGQIAPENLGNAGAFWGRSYRGIRDCNWALNNIASVTMSDGHKKNIIGELKFLRAFRYQDLIRNYGGAVLVGDRVYELKDNYSDPALFTRASLKASIDYAVAQLDTAAQLLPRDNGGSWPLGRATKGAALALKARLLLYAASPLYNCGTWAAAAKAAQDVIDLKKYAIQDNYSALFIDQTMAGNEIIFGRQYTITAPHVRMEISNGPNGYDGWAGNTPLQNLVDAYQMDDGKDITDATSGYDAAKPYENRDKRFYYTILYNGASYRGRALEAYIPGGRDSKDGPSNWNTTKTGYYLRKFMNDANPIQNPWSSAGQQPWIYIRYAEVLLNYAEAQNEASGPDETVYDAVNQVRQRASVGQPPLPSGLSQTQMRGAIRKERQVELAFEEHRFYDVRRWKIADVVENTPAYGMIITKNANGSFSYERKVALEGKAFSAKNYWLPIPRPEILASDNKLQQNEGYQ</sequence>
<dbReference type="SUPFAM" id="SSF48452">
    <property type="entry name" value="TPR-like"/>
    <property type="match status" value="1"/>
</dbReference>
<evidence type="ECO:0000256" key="2">
    <source>
        <dbReference type="ARBA" id="ARBA00006275"/>
    </source>
</evidence>
<evidence type="ECO:0000259" key="7">
    <source>
        <dbReference type="Pfam" id="PF14322"/>
    </source>
</evidence>
<dbReference type="Pfam" id="PF07980">
    <property type="entry name" value="SusD_RagB"/>
    <property type="match status" value="1"/>
</dbReference>
<organism evidence="8 9">
    <name type="scientific">Niabella drilacis (strain DSM 25811 / CCM 8410 / CCUG 62505 / LMG 26954 / E90)</name>
    <dbReference type="NCBI Taxonomy" id="1285928"/>
    <lineage>
        <taxon>Bacteria</taxon>
        <taxon>Pseudomonadati</taxon>
        <taxon>Bacteroidota</taxon>
        <taxon>Chitinophagia</taxon>
        <taxon>Chitinophagales</taxon>
        <taxon>Chitinophagaceae</taxon>
        <taxon>Niabella</taxon>
    </lineage>
</organism>
<feature type="domain" description="SusD-like N-terminal" evidence="7">
    <location>
        <begin position="81"/>
        <end position="234"/>
    </location>
</feature>
<keyword evidence="9" id="KW-1185">Reference proteome</keyword>
<keyword evidence="4" id="KW-0472">Membrane</keyword>
<keyword evidence="3" id="KW-0732">Signal</keyword>
<comment type="similarity">
    <text evidence="2">Belongs to the SusD family.</text>
</comment>
<dbReference type="OrthoDB" id="691231at2"/>
<accession>A0A1G6ZK43</accession>
<dbReference type="EMBL" id="FMZO01000018">
    <property type="protein sequence ID" value="SDE02697.1"/>
    <property type="molecule type" value="Genomic_DNA"/>
</dbReference>
<dbReference type="PROSITE" id="PS51257">
    <property type="entry name" value="PROKAR_LIPOPROTEIN"/>
    <property type="match status" value="1"/>
</dbReference>
<evidence type="ECO:0000313" key="8">
    <source>
        <dbReference type="EMBL" id="SDE02697.1"/>
    </source>
</evidence>
<dbReference type="STRING" id="1285928.SAMN04487894_11872"/>
<dbReference type="InterPro" id="IPR033985">
    <property type="entry name" value="SusD-like_N"/>
</dbReference>
<gene>
    <name evidence="8" type="ORF">SAMN04487894_11872</name>
</gene>
<comment type="subcellular location">
    <subcellularLocation>
        <location evidence="1">Cell outer membrane</location>
    </subcellularLocation>
</comment>
<evidence type="ECO:0000256" key="4">
    <source>
        <dbReference type="ARBA" id="ARBA00023136"/>
    </source>
</evidence>
<evidence type="ECO:0000313" key="9">
    <source>
        <dbReference type="Proteomes" id="UP000198757"/>
    </source>
</evidence>
<keyword evidence="5" id="KW-0998">Cell outer membrane</keyword>
<dbReference type="RefSeq" id="WP_090392627.1">
    <property type="nucleotide sequence ID" value="NZ_FMZO01000018.1"/>
</dbReference>
<proteinExistence type="inferred from homology"/>
<evidence type="ECO:0000256" key="1">
    <source>
        <dbReference type="ARBA" id="ARBA00004442"/>
    </source>
</evidence>
<name>A0A1G6ZK43_NIADE</name>
<dbReference type="Pfam" id="PF14322">
    <property type="entry name" value="SusD-like_3"/>
    <property type="match status" value="1"/>
</dbReference>
<dbReference type="Proteomes" id="UP000198757">
    <property type="component" value="Unassembled WGS sequence"/>
</dbReference>
<dbReference type="InterPro" id="IPR012944">
    <property type="entry name" value="SusD_RagB_dom"/>
</dbReference>
<protein>
    <submittedName>
        <fullName evidence="8">Starch-binding associating with outer membrane</fullName>
    </submittedName>
</protein>
<reference evidence="9" key="1">
    <citation type="submission" date="2016-10" db="EMBL/GenBank/DDBJ databases">
        <authorList>
            <person name="Varghese N."/>
            <person name="Submissions S."/>
        </authorList>
    </citation>
    <scope>NUCLEOTIDE SEQUENCE [LARGE SCALE GENOMIC DNA]</scope>
    <source>
        <strain evidence="9">DSM 25811 / CCM 8410 / LMG 26954 / E90</strain>
    </source>
</reference>